<comment type="caution">
    <text evidence="8">Lacks conserved residue(s) required for the propagation of feature annotation.</text>
</comment>
<keyword evidence="2 8" id="KW-0808">Transferase</keyword>
<name>A0A165Y273_9BACI</name>
<evidence type="ECO:0000256" key="6">
    <source>
        <dbReference type="ARBA" id="ARBA00023134"/>
    </source>
</evidence>
<dbReference type="SUPFAM" id="SSF53448">
    <property type="entry name" value="Nucleotide-diphospho-sugar transferases"/>
    <property type="match status" value="1"/>
</dbReference>
<comment type="function">
    <text evidence="8">Transfers a GMP moiety from GTP to Mo-molybdopterin (Mo-MPT) cofactor (Moco or molybdenum cofactor) to form Mo-molybdopterin guanine dinucleotide (Mo-MGD) cofactor.</text>
</comment>
<dbReference type="GO" id="GO:0005737">
    <property type="term" value="C:cytoplasm"/>
    <property type="evidence" value="ECO:0007669"/>
    <property type="project" value="UniProtKB-SubCell"/>
</dbReference>
<evidence type="ECO:0000313" key="11">
    <source>
        <dbReference type="Proteomes" id="UP000076476"/>
    </source>
</evidence>
<comment type="similarity">
    <text evidence="8">Belongs to the MobA family.</text>
</comment>
<keyword evidence="6 8" id="KW-0342">GTP-binding</keyword>
<feature type="binding site" evidence="8">
    <location>
        <position position="27"/>
    </location>
    <ligand>
        <name>GTP</name>
        <dbReference type="ChEBI" id="CHEBI:37565"/>
    </ligand>
</feature>
<dbReference type="OrthoDB" id="9788394at2"/>
<keyword evidence="4 8" id="KW-0547">Nucleotide-binding</keyword>
<dbReference type="GO" id="GO:0006777">
    <property type="term" value="P:Mo-molybdopterin cofactor biosynthetic process"/>
    <property type="evidence" value="ECO:0007669"/>
    <property type="project" value="UniProtKB-KW"/>
</dbReference>
<evidence type="ECO:0000256" key="8">
    <source>
        <dbReference type="HAMAP-Rule" id="MF_00316"/>
    </source>
</evidence>
<organism evidence="10 11">
    <name type="scientific">Aeribacillus pallidus</name>
    <dbReference type="NCBI Taxonomy" id="33936"/>
    <lineage>
        <taxon>Bacteria</taxon>
        <taxon>Bacillati</taxon>
        <taxon>Bacillota</taxon>
        <taxon>Bacilli</taxon>
        <taxon>Bacillales</taxon>
        <taxon>Bacillaceae</taxon>
        <taxon>Aeribacillus</taxon>
    </lineage>
</organism>
<keyword evidence="1 8" id="KW-0963">Cytoplasm</keyword>
<comment type="cofactor">
    <cofactor evidence="8">
        <name>Mg(2+)</name>
        <dbReference type="ChEBI" id="CHEBI:18420"/>
    </cofactor>
</comment>
<evidence type="ECO:0000256" key="1">
    <source>
        <dbReference type="ARBA" id="ARBA00022490"/>
    </source>
</evidence>
<keyword evidence="11" id="KW-1185">Reference proteome</keyword>
<dbReference type="GO" id="GO:0061603">
    <property type="term" value="F:molybdenum cofactor guanylyltransferase activity"/>
    <property type="evidence" value="ECO:0007669"/>
    <property type="project" value="UniProtKB-EC"/>
</dbReference>
<dbReference type="EMBL" id="LWBR01000017">
    <property type="protein sequence ID" value="KZN96646.1"/>
    <property type="molecule type" value="Genomic_DNA"/>
</dbReference>
<keyword evidence="5 8" id="KW-0460">Magnesium</keyword>
<protein>
    <recommendedName>
        <fullName evidence="8">Probable molybdenum cofactor guanylyltransferase</fullName>
        <shortName evidence="8">MoCo guanylyltransferase</shortName>
        <ecNumber evidence="8">2.7.7.77</ecNumber>
    </recommendedName>
    <alternativeName>
        <fullName evidence="8">GTP:molybdopterin guanylyltransferase</fullName>
    </alternativeName>
    <alternativeName>
        <fullName evidence="8">Mo-MPT guanylyltransferase</fullName>
    </alternativeName>
    <alternativeName>
        <fullName evidence="8">Molybdopterin guanylyltransferase</fullName>
    </alternativeName>
    <alternativeName>
        <fullName evidence="8">Molybdopterin-guanine dinucleotide synthase</fullName>
        <shortName evidence="8">MGD synthase</shortName>
    </alternativeName>
</protein>
<evidence type="ECO:0000256" key="2">
    <source>
        <dbReference type="ARBA" id="ARBA00022679"/>
    </source>
</evidence>
<dbReference type="Gene3D" id="3.90.550.10">
    <property type="entry name" value="Spore Coat Polysaccharide Biosynthesis Protein SpsA, Chain A"/>
    <property type="match status" value="1"/>
</dbReference>
<keyword evidence="3 8" id="KW-0479">Metal-binding</keyword>
<reference evidence="10 11" key="1">
    <citation type="submission" date="2016-04" db="EMBL/GenBank/DDBJ databases">
        <title>Draft genome sequence of Aeribacillus pallidus 8m3 from petroleum reservoir.</title>
        <authorList>
            <person name="Poltaraus A.B."/>
            <person name="Nazina T.N."/>
            <person name="Tourova T.P."/>
            <person name="Malakho S.M."/>
            <person name="Korshunova A.V."/>
            <person name="Sokolova D.S."/>
        </authorList>
    </citation>
    <scope>NUCLEOTIDE SEQUENCE [LARGE SCALE GENOMIC DNA]</scope>
    <source>
        <strain evidence="10 11">8m3</strain>
    </source>
</reference>
<feature type="binding site" evidence="8">
    <location>
        <position position="75"/>
    </location>
    <ligand>
        <name>GTP</name>
        <dbReference type="ChEBI" id="CHEBI:37565"/>
    </ligand>
</feature>
<gene>
    <name evidence="8" type="primary">mobA</name>
    <name evidence="10" type="ORF">AZI98_07515</name>
</gene>
<dbReference type="GO" id="GO:0046872">
    <property type="term" value="F:metal ion binding"/>
    <property type="evidence" value="ECO:0007669"/>
    <property type="project" value="UniProtKB-KW"/>
</dbReference>
<evidence type="ECO:0000256" key="4">
    <source>
        <dbReference type="ARBA" id="ARBA00022741"/>
    </source>
</evidence>
<dbReference type="PANTHER" id="PTHR19136:SF81">
    <property type="entry name" value="MOLYBDENUM COFACTOR GUANYLYLTRANSFERASE"/>
    <property type="match status" value="1"/>
</dbReference>
<feature type="domain" description="MobA-like NTP transferase" evidence="9">
    <location>
        <begin position="12"/>
        <end position="161"/>
    </location>
</feature>
<feature type="binding site" evidence="8">
    <location>
        <begin position="15"/>
        <end position="17"/>
    </location>
    <ligand>
        <name>GTP</name>
        <dbReference type="ChEBI" id="CHEBI:37565"/>
    </ligand>
</feature>
<dbReference type="Proteomes" id="UP000076476">
    <property type="component" value="Unassembled WGS sequence"/>
</dbReference>
<feature type="binding site" evidence="8">
    <location>
        <position position="106"/>
    </location>
    <ligand>
        <name>GTP</name>
        <dbReference type="ChEBI" id="CHEBI:37565"/>
    </ligand>
</feature>
<comment type="subcellular location">
    <subcellularLocation>
        <location evidence="8">Cytoplasm</location>
    </subcellularLocation>
</comment>
<evidence type="ECO:0000313" key="10">
    <source>
        <dbReference type="EMBL" id="KZN96646.1"/>
    </source>
</evidence>
<evidence type="ECO:0000259" key="9">
    <source>
        <dbReference type="Pfam" id="PF12804"/>
    </source>
</evidence>
<comment type="domain">
    <text evidence="8">The N-terminal domain determines nucleotide recognition and specific binding, while the C-terminal domain determines the specific binding to the target protein.</text>
</comment>
<comment type="caution">
    <text evidence="10">The sequence shown here is derived from an EMBL/GenBank/DDBJ whole genome shotgun (WGS) entry which is preliminary data.</text>
</comment>
<keyword evidence="7 8" id="KW-0501">Molybdenum cofactor biosynthesis</keyword>
<dbReference type="EC" id="2.7.7.77" evidence="8"/>
<evidence type="ECO:0000256" key="3">
    <source>
        <dbReference type="ARBA" id="ARBA00022723"/>
    </source>
</evidence>
<dbReference type="PANTHER" id="PTHR19136">
    <property type="entry name" value="MOLYBDENUM COFACTOR GUANYLYLTRANSFERASE"/>
    <property type="match status" value="1"/>
</dbReference>
<comment type="catalytic activity">
    <reaction evidence="8">
        <text>Mo-molybdopterin + GTP + H(+) = Mo-molybdopterin guanine dinucleotide + diphosphate</text>
        <dbReference type="Rhea" id="RHEA:34243"/>
        <dbReference type="ChEBI" id="CHEBI:15378"/>
        <dbReference type="ChEBI" id="CHEBI:33019"/>
        <dbReference type="ChEBI" id="CHEBI:37565"/>
        <dbReference type="ChEBI" id="CHEBI:71302"/>
        <dbReference type="ChEBI" id="CHEBI:71310"/>
        <dbReference type="EC" id="2.7.7.77"/>
    </reaction>
</comment>
<dbReference type="InterPro" id="IPR025877">
    <property type="entry name" value="MobA-like_NTP_Trfase"/>
</dbReference>
<dbReference type="GO" id="GO:0005525">
    <property type="term" value="F:GTP binding"/>
    <property type="evidence" value="ECO:0007669"/>
    <property type="project" value="UniProtKB-UniRule"/>
</dbReference>
<keyword evidence="10" id="KW-0548">Nucleotidyltransferase</keyword>
<sequence length="211" mass="24408">MGDESSVNKMIGIVLAGGQSKRFGQPKAFAKRNGKEFILYSIEALQCITKDVVVVIHPEIDTKWLQRNQLTYIQDLELYQGKGPLAGIYSVMSQFKSEWYIVLPCDTPFINAHLLKKLQLYRNDGCEAIVPSVHGNIQPLIAMYHHRVKEKIRWHLEQNKLSMKHFLPSIHTRYVEINDDDAFININTKDEYDQYIVHNNLFPQASFSKTK</sequence>
<accession>A0A165Y273</accession>
<feature type="binding site" evidence="8">
    <location>
        <position position="106"/>
    </location>
    <ligand>
        <name>Mg(2+)</name>
        <dbReference type="ChEBI" id="CHEBI:18420"/>
    </ligand>
</feature>
<dbReference type="Pfam" id="PF12804">
    <property type="entry name" value="NTP_transf_3"/>
    <property type="match status" value="1"/>
</dbReference>
<dbReference type="InterPro" id="IPR029044">
    <property type="entry name" value="Nucleotide-diphossugar_trans"/>
</dbReference>
<evidence type="ECO:0000256" key="7">
    <source>
        <dbReference type="ARBA" id="ARBA00023150"/>
    </source>
</evidence>
<proteinExistence type="inferred from homology"/>
<evidence type="ECO:0000256" key="5">
    <source>
        <dbReference type="ARBA" id="ARBA00022842"/>
    </source>
</evidence>
<dbReference type="InterPro" id="IPR013482">
    <property type="entry name" value="Molybde_CF_guanTrfase"/>
</dbReference>
<dbReference type="CDD" id="cd02503">
    <property type="entry name" value="MobA"/>
    <property type="match status" value="1"/>
</dbReference>
<dbReference type="STRING" id="33936.AZI98_07515"/>
<dbReference type="AlphaFoldDB" id="A0A165Y273"/>
<dbReference type="HAMAP" id="MF_00316">
    <property type="entry name" value="MobA"/>
    <property type="match status" value="1"/>
</dbReference>